<comment type="caution">
    <text evidence="2">The sequence shown here is derived from an EMBL/GenBank/DDBJ whole genome shotgun (WGS) entry which is preliminary data.</text>
</comment>
<name>A0ABU1EDD1_9CLOT</name>
<organism evidence="2 3">
    <name type="scientific">Clostridium aquiflavi</name>
    <dbReference type="NCBI Taxonomy" id="3073603"/>
    <lineage>
        <taxon>Bacteria</taxon>
        <taxon>Bacillati</taxon>
        <taxon>Bacillota</taxon>
        <taxon>Clostridia</taxon>
        <taxon>Eubacteriales</taxon>
        <taxon>Clostridiaceae</taxon>
        <taxon>Clostridium</taxon>
    </lineage>
</organism>
<protein>
    <recommendedName>
        <fullName evidence="4">NERD domain-containing protein</fullName>
    </recommendedName>
</protein>
<evidence type="ECO:0000313" key="3">
    <source>
        <dbReference type="Proteomes" id="UP001256646"/>
    </source>
</evidence>
<gene>
    <name evidence="2" type="ORF">RGC78_02820</name>
</gene>
<evidence type="ECO:0000313" key="2">
    <source>
        <dbReference type="EMBL" id="MDR5586391.1"/>
    </source>
</evidence>
<sequence length="581" mass="67509">MNEEYVDKKVREIEKVIDKVHNKNDIWKNDRTELIYNTLLVFEDMTRIVAPVSMMLMQDANIMINRNADCLDMLIKWIYECSEENNSEFTNEVNPGLYMKIGNLMNEAGKYRAICDAYVLYSRKLSTATLYNNDEGIKFDYLRGKTGEIEAYDLMRGNTKKNSAINKFDYNDPEMKKASDKLIMNLKVDNETVDYVITSDIWNGFYKLADLSVESSSELPGEWKLDVFSLNEFKSVWKTLLTLSIIHNTCCLKSGIKGGSINNCVIIKKFDELVDEITKYTQLDITKVNTILQLLTYSEHNDNKNMDVIWTPIIPLKNNFVAIPPNLIMIGNPERNLICLVNKVNSKSYSLVSCKKEESMIEDFKNHINKYTNIEFAYTKKLPDPLPDMDIVMFDKNSDVLLIGELKWLLQTDSIQEVCERDKDIKKGISQASDIREYAEKNIDDVINRSYYEKQFHPTKIYTCVITRNNIGTSKVEDSTIKVIDEDGIYELIKEAKGNLSIVIEKIENKEYIRDKKIDYKSECKEIEYGGYTFSLDVVQANEDNYSIYDKKVISKKNKKNKKPNRKISKNSKRINRRKKK</sequence>
<dbReference type="Proteomes" id="UP001256646">
    <property type="component" value="Unassembled WGS sequence"/>
</dbReference>
<dbReference type="EMBL" id="JAVJAN010000005">
    <property type="protein sequence ID" value="MDR5586391.1"/>
    <property type="molecule type" value="Genomic_DNA"/>
</dbReference>
<accession>A0ABU1EDD1</accession>
<reference evidence="2 3" key="1">
    <citation type="submission" date="2023-09" db="EMBL/GenBank/DDBJ databases">
        <authorList>
            <person name="Zhai L."/>
        </authorList>
    </citation>
    <scope>NUCLEOTIDE SEQUENCE [LARGE SCALE GENOMIC DNA]</scope>
    <source>
        <strain evidence="2 3">5 N-1</strain>
    </source>
</reference>
<evidence type="ECO:0000256" key="1">
    <source>
        <dbReference type="SAM" id="MobiDB-lite"/>
    </source>
</evidence>
<proteinExistence type="predicted"/>
<evidence type="ECO:0008006" key="4">
    <source>
        <dbReference type="Google" id="ProtNLM"/>
    </source>
</evidence>
<keyword evidence="3" id="KW-1185">Reference proteome</keyword>
<dbReference type="RefSeq" id="WP_309555992.1">
    <property type="nucleotide sequence ID" value="NZ_JAVJAN010000005.1"/>
</dbReference>
<feature type="region of interest" description="Disordered" evidence="1">
    <location>
        <begin position="557"/>
        <end position="581"/>
    </location>
</feature>